<evidence type="ECO:0000256" key="2">
    <source>
        <dbReference type="ARBA" id="ARBA00022679"/>
    </source>
</evidence>
<dbReference type="Proteomes" id="UP000324595">
    <property type="component" value="Unassembled WGS sequence"/>
</dbReference>
<dbReference type="Gene3D" id="3.40.50.150">
    <property type="entry name" value="Vaccinia Virus protein VP39"/>
    <property type="match status" value="1"/>
</dbReference>
<dbReference type="NCBIfam" id="TIGR03438">
    <property type="entry name" value="egtD_ergothio"/>
    <property type="match status" value="1"/>
</dbReference>
<evidence type="ECO:0000313" key="4">
    <source>
        <dbReference type="EMBL" id="TYP93360.1"/>
    </source>
</evidence>
<dbReference type="RefSeq" id="WP_246138167.1">
    <property type="nucleotide sequence ID" value="NZ_VNHY01000002.1"/>
</dbReference>
<dbReference type="InterPro" id="IPR019257">
    <property type="entry name" value="MeTrfase_dom"/>
</dbReference>
<protein>
    <submittedName>
        <fullName evidence="4">Dimethylhistidine N-methyltransferase</fullName>
    </submittedName>
</protein>
<keyword evidence="5" id="KW-1185">Reference proteome</keyword>
<dbReference type="GO" id="GO:0032259">
    <property type="term" value="P:methylation"/>
    <property type="evidence" value="ECO:0007669"/>
    <property type="project" value="UniProtKB-KW"/>
</dbReference>
<keyword evidence="1 4" id="KW-0489">Methyltransferase</keyword>
<dbReference type="PANTHER" id="PTHR43397">
    <property type="entry name" value="ERGOTHIONEINE BIOSYNTHESIS PROTEIN 1"/>
    <property type="match status" value="1"/>
</dbReference>
<dbReference type="InterPro" id="IPR017804">
    <property type="entry name" value="MeTrfase_EgtD-like"/>
</dbReference>
<sequence length="314" mass="35920">MENQVADTGQTMLDEVVEGLRKSQKQLPSKYFYDERGSELFEQITRLEEYYPTEIERSILNQNIDAIADSIGSKAMLVELGSGSSSKTRLLLEKLDSLASYVPVDISEEYLLKIVSNLRIEYPRISIIPVFADYTSHFKLPSLGDSYSQQVLFYPGSTIGNFLPEKARSFLSTLADITDPDAGMLIGVDLKKDKQLLESAYNDEDGITAKFNKNMLKRINRELGADFEINLFAHKAYFNEQEGRIEMHLVSQKKQEVQIADETFVFNKGESIHTENSYKYTLDEFEDLVSDSFSVEQVWTDEDDYFSVQYLSKK</sequence>
<dbReference type="GO" id="GO:0008168">
    <property type="term" value="F:methyltransferase activity"/>
    <property type="evidence" value="ECO:0007669"/>
    <property type="project" value="UniProtKB-KW"/>
</dbReference>
<dbReference type="InterPro" id="IPR029063">
    <property type="entry name" value="SAM-dependent_MTases_sf"/>
</dbReference>
<name>A0A5D3YIU5_9BACT</name>
<evidence type="ECO:0000256" key="1">
    <source>
        <dbReference type="ARBA" id="ARBA00022603"/>
    </source>
</evidence>
<gene>
    <name evidence="4" type="ORF">LX73_1061</name>
</gene>
<organism evidence="4 5">
    <name type="scientific">Fodinibius salinus</name>
    <dbReference type="NCBI Taxonomy" id="860790"/>
    <lineage>
        <taxon>Bacteria</taxon>
        <taxon>Pseudomonadati</taxon>
        <taxon>Balneolota</taxon>
        <taxon>Balneolia</taxon>
        <taxon>Balneolales</taxon>
        <taxon>Balneolaceae</taxon>
        <taxon>Fodinibius</taxon>
    </lineage>
</organism>
<dbReference type="InterPro" id="IPR051128">
    <property type="entry name" value="EgtD_Methyltrsf_superfamily"/>
</dbReference>
<dbReference type="SUPFAM" id="SSF53335">
    <property type="entry name" value="S-adenosyl-L-methionine-dependent methyltransferases"/>
    <property type="match status" value="1"/>
</dbReference>
<dbReference type="Pfam" id="PF10017">
    <property type="entry name" value="Methyltransf_33"/>
    <property type="match status" value="1"/>
</dbReference>
<dbReference type="PIRSF" id="PIRSF018005">
    <property type="entry name" value="UCP018005"/>
    <property type="match status" value="1"/>
</dbReference>
<reference evidence="4 5" key="1">
    <citation type="submission" date="2019-07" db="EMBL/GenBank/DDBJ databases">
        <title>Genomic Encyclopedia of Archaeal and Bacterial Type Strains, Phase II (KMG-II): from individual species to whole genera.</title>
        <authorList>
            <person name="Goeker M."/>
        </authorList>
    </citation>
    <scope>NUCLEOTIDE SEQUENCE [LARGE SCALE GENOMIC DNA]</scope>
    <source>
        <strain evidence="4 5">DSM 21935</strain>
    </source>
</reference>
<evidence type="ECO:0000259" key="3">
    <source>
        <dbReference type="Pfam" id="PF10017"/>
    </source>
</evidence>
<evidence type="ECO:0000313" key="5">
    <source>
        <dbReference type="Proteomes" id="UP000324595"/>
    </source>
</evidence>
<dbReference type="PANTHER" id="PTHR43397:SF1">
    <property type="entry name" value="ERGOTHIONEINE BIOSYNTHESIS PROTEIN 1"/>
    <property type="match status" value="1"/>
</dbReference>
<proteinExistence type="predicted"/>
<keyword evidence="2 4" id="KW-0808">Transferase</keyword>
<dbReference type="AlphaFoldDB" id="A0A5D3YIU5"/>
<accession>A0A5D3YIU5</accession>
<dbReference type="EMBL" id="VNHY01000002">
    <property type="protein sequence ID" value="TYP93360.1"/>
    <property type="molecule type" value="Genomic_DNA"/>
</dbReference>
<comment type="caution">
    <text evidence="4">The sequence shown here is derived from an EMBL/GenBank/DDBJ whole genome shotgun (WGS) entry which is preliminary data.</text>
</comment>
<feature type="domain" description="Histidine-specific methyltransferase SAM-dependent" evidence="3">
    <location>
        <begin position="14"/>
        <end position="312"/>
    </location>
</feature>
<dbReference type="InterPro" id="IPR035094">
    <property type="entry name" value="EgtD"/>
</dbReference>